<reference evidence="6" key="1">
    <citation type="journal article" date="2019" name="Int. J. Syst. Evol. Microbiol.">
        <title>The Global Catalogue of Microorganisms (GCM) 10K type strain sequencing project: providing services to taxonomists for standard genome sequencing and annotation.</title>
        <authorList>
            <consortium name="The Broad Institute Genomics Platform"/>
            <consortium name="The Broad Institute Genome Sequencing Center for Infectious Disease"/>
            <person name="Wu L."/>
            <person name="Ma J."/>
        </authorList>
    </citation>
    <scope>NUCLEOTIDE SEQUENCE [LARGE SCALE GENOMIC DNA]</scope>
    <source>
        <strain evidence="6">JCM 14545</strain>
    </source>
</reference>
<evidence type="ECO:0000259" key="3">
    <source>
        <dbReference type="Pfam" id="PF01408"/>
    </source>
</evidence>
<dbReference type="InterPro" id="IPR055170">
    <property type="entry name" value="GFO_IDH_MocA-like_dom"/>
</dbReference>
<keyword evidence="6" id="KW-1185">Reference proteome</keyword>
<evidence type="ECO:0000259" key="4">
    <source>
        <dbReference type="Pfam" id="PF22725"/>
    </source>
</evidence>
<dbReference type="PANTHER" id="PTHR43708:SF5">
    <property type="entry name" value="CONSERVED EXPRESSED OXIDOREDUCTASE (EUROFUNG)-RELATED"/>
    <property type="match status" value="1"/>
</dbReference>
<dbReference type="Proteomes" id="UP001501116">
    <property type="component" value="Unassembled WGS sequence"/>
</dbReference>
<protein>
    <recommendedName>
        <fullName evidence="7">Dehydrogenase</fullName>
    </recommendedName>
</protein>
<evidence type="ECO:0000256" key="1">
    <source>
        <dbReference type="ARBA" id="ARBA00010928"/>
    </source>
</evidence>
<gene>
    <name evidence="5" type="ORF">GCM10009754_64170</name>
</gene>
<comment type="similarity">
    <text evidence="1">Belongs to the Gfo/Idh/MocA family.</text>
</comment>
<keyword evidence="2" id="KW-0560">Oxidoreductase</keyword>
<dbReference type="RefSeq" id="WP_344427484.1">
    <property type="nucleotide sequence ID" value="NZ_BAAANN010000031.1"/>
</dbReference>
<dbReference type="SUPFAM" id="SSF55347">
    <property type="entry name" value="Glyceraldehyde-3-phosphate dehydrogenase-like, C-terminal domain"/>
    <property type="match status" value="1"/>
</dbReference>
<dbReference type="InterPro" id="IPR036291">
    <property type="entry name" value="NAD(P)-bd_dom_sf"/>
</dbReference>
<dbReference type="EMBL" id="BAAANN010000031">
    <property type="protein sequence ID" value="GAA1979125.1"/>
    <property type="molecule type" value="Genomic_DNA"/>
</dbReference>
<dbReference type="SUPFAM" id="SSF51735">
    <property type="entry name" value="NAD(P)-binding Rossmann-fold domains"/>
    <property type="match status" value="1"/>
</dbReference>
<name>A0ABP5DF94_9PSEU</name>
<accession>A0ABP5DF94</accession>
<feature type="domain" description="GFO/IDH/MocA-like oxidoreductase" evidence="4">
    <location>
        <begin position="130"/>
        <end position="251"/>
    </location>
</feature>
<dbReference type="PANTHER" id="PTHR43708">
    <property type="entry name" value="CONSERVED EXPRESSED OXIDOREDUCTASE (EUROFUNG)"/>
    <property type="match status" value="1"/>
</dbReference>
<dbReference type="Gene3D" id="3.40.50.720">
    <property type="entry name" value="NAD(P)-binding Rossmann-like Domain"/>
    <property type="match status" value="1"/>
</dbReference>
<dbReference type="InterPro" id="IPR000683">
    <property type="entry name" value="Gfo/Idh/MocA-like_OxRdtase_N"/>
</dbReference>
<dbReference type="InterPro" id="IPR051317">
    <property type="entry name" value="Gfo/Idh/MocA_oxidoreduct"/>
</dbReference>
<dbReference type="Pfam" id="PF01408">
    <property type="entry name" value="GFO_IDH_MocA"/>
    <property type="match status" value="1"/>
</dbReference>
<evidence type="ECO:0000256" key="2">
    <source>
        <dbReference type="ARBA" id="ARBA00023002"/>
    </source>
</evidence>
<dbReference type="Gene3D" id="3.30.360.10">
    <property type="entry name" value="Dihydrodipicolinate Reductase, domain 2"/>
    <property type="match status" value="1"/>
</dbReference>
<feature type="domain" description="Gfo/Idh/MocA-like oxidoreductase N-terminal" evidence="3">
    <location>
        <begin position="5"/>
        <end position="118"/>
    </location>
</feature>
<evidence type="ECO:0008006" key="7">
    <source>
        <dbReference type="Google" id="ProtNLM"/>
    </source>
</evidence>
<sequence>MTPAIALVGLGDIALGAHLPALLRSHDVRIAALVDPDAERRESAAFAVGAPSYPDLSEVDGVDGVVLATPPWVTTGLVVEAAKAGRFVLAEKPIATSLAEAKALDALTEHERARVQVGLTYRHDPALELLREWIAEGRLGGPLLVRAHIYDERRDESDPAHAARLEETLRHGMPVVHEGAHVFDWFSFLFGGPPSEIRDGWSLATRQGLAEPNLCGARLDYPQGTVVLAEFGWLTGALPRCEISVLGDRGHVLIDGGTFDLTLDDGRSVEKVAFEPDRATRCFDRQLTRFVELMTGVRRAPSPDLADGLAALATSERVATEMGAR</sequence>
<dbReference type="Pfam" id="PF22725">
    <property type="entry name" value="GFO_IDH_MocA_C3"/>
    <property type="match status" value="1"/>
</dbReference>
<comment type="caution">
    <text evidence="5">The sequence shown here is derived from an EMBL/GenBank/DDBJ whole genome shotgun (WGS) entry which is preliminary data.</text>
</comment>
<evidence type="ECO:0000313" key="6">
    <source>
        <dbReference type="Proteomes" id="UP001501116"/>
    </source>
</evidence>
<evidence type="ECO:0000313" key="5">
    <source>
        <dbReference type="EMBL" id="GAA1979125.1"/>
    </source>
</evidence>
<proteinExistence type="inferred from homology"/>
<organism evidence="5 6">
    <name type="scientific">Amycolatopsis minnesotensis</name>
    <dbReference type="NCBI Taxonomy" id="337894"/>
    <lineage>
        <taxon>Bacteria</taxon>
        <taxon>Bacillati</taxon>
        <taxon>Actinomycetota</taxon>
        <taxon>Actinomycetes</taxon>
        <taxon>Pseudonocardiales</taxon>
        <taxon>Pseudonocardiaceae</taxon>
        <taxon>Amycolatopsis</taxon>
    </lineage>
</organism>